<accession>A0A4S4M4G3</accession>
<name>A0A4S4M4G3_9AGAM</name>
<reference evidence="1 2" key="1">
    <citation type="submission" date="2019-02" db="EMBL/GenBank/DDBJ databases">
        <title>Genome sequencing of the rare red list fungi Bondarzewia mesenterica.</title>
        <authorList>
            <person name="Buettner E."/>
            <person name="Kellner H."/>
        </authorList>
    </citation>
    <scope>NUCLEOTIDE SEQUENCE [LARGE SCALE GENOMIC DNA]</scope>
    <source>
        <strain evidence="1 2">DSM 108281</strain>
    </source>
</reference>
<sequence>MESAVRAHGTSILENGIRCFNASTLAPESDDAIGPHRHLTRIGPTRPHADPSARAFPRARLKLYSDQQPEMSYYNLRRLWDSKNERFASAVTVLSSEPLARALPFPLSPQTQKLSALSTMRRDIQPRSEFVPELAQGLVGLVDPVRIEEQGASAKRASAQSYAYSLTYDTAQHPKSLLPEAIECFHVFVFRTSLDLDLDDSSESVSVSLDPNPSRPSPAVYVFIIIFDRPAPRAARLANDTILVAIVSDRIARIEFEYLGGSLCCRIVIFEMHVSQVSASARTPIISCVDDSRPIAARESCSIFNINRAVLVVAKYRYLHLWHAHQRKLDQLREATSTAPPRLASARSFANRTTSSDSISWFRFYHS</sequence>
<comment type="caution">
    <text evidence="1">The sequence shown here is derived from an EMBL/GenBank/DDBJ whole genome shotgun (WGS) entry which is preliminary data.</text>
</comment>
<evidence type="ECO:0000313" key="2">
    <source>
        <dbReference type="Proteomes" id="UP000310158"/>
    </source>
</evidence>
<proteinExistence type="predicted"/>
<gene>
    <name evidence="1" type="ORF">EW146_g1935</name>
</gene>
<keyword evidence="2" id="KW-1185">Reference proteome</keyword>
<dbReference type="EMBL" id="SGPL01000053">
    <property type="protein sequence ID" value="THH19151.1"/>
    <property type="molecule type" value="Genomic_DNA"/>
</dbReference>
<dbReference type="AlphaFoldDB" id="A0A4S4M4G3"/>
<evidence type="ECO:0000313" key="1">
    <source>
        <dbReference type="EMBL" id="THH19151.1"/>
    </source>
</evidence>
<organism evidence="1 2">
    <name type="scientific">Bondarzewia mesenterica</name>
    <dbReference type="NCBI Taxonomy" id="1095465"/>
    <lineage>
        <taxon>Eukaryota</taxon>
        <taxon>Fungi</taxon>
        <taxon>Dikarya</taxon>
        <taxon>Basidiomycota</taxon>
        <taxon>Agaricomycotina</taxon>
        <taxon>Agaricomycetes</taxon>
        <taxon>Russulales</taxon>
        <taxon>Bondarzewiaceae</taxon>
        <taxon>Bondarzewia</taxon>
    </lineage>
</organism>
<protein>
    <submittedName>
        <fullName evidence="1">Uncharacterized protein</fullName>
    </submittedName>
</protein>
<dbReference type="Proteomes" id="UP000310158">
    <property type="component" value="Unassembled WGS sequence"/>
</dbReference>